<comment type="caution">
    <text evidence="2">The sequence shown here is derived from an EMBL/GenBank/DDBJ whole genome shotgun (WGS) entry which is preliminary data.</text>
</comment>
<keyword evidence="3" id="KW-1185">Reference proteome</keyword>
<sequence length="104" mass="11775">MYSRRTGVVVWNLSFSRSLNDWEVSDFASLLSLLESVKLEESVSDRRVWAYNSSGCFSVKEYLQMEPTPHTSTKGVRRGGAEDEASRGASNYKGYMQGRSFLSF</sequence>
<feature type="region of interest" description="Disordered" evidence="1">
    <location>
        <begin position="68"/>
        <end position="91"/>
    </location>
</feature>
<dbReference type="EMBL" id="JABCRI010000016">
    <property type="protein sequence ID" value="KAF8391727.1"/>
    <property type="molecule type" value="Genomic_DNA"/>
</dbReference>
<organism evidence="2 3">
    <name type="scientific">Tetracentron sinense</name>
    <name type="common">Spur-leaf</name>
    <dbReference type="NCBI Taxonomy" id="13715"/>
    <lineage>
        <taxon>Eukaryota</taxon>
        <taxon>Viridiplantae</taxon>
        <taxon>Streptophyta</taxon>
        <taxon>Embryophyta</taxon>
        <taxon>Tracheophyta</taxon>
        <taxon>Spermatophyta</taxon>
        <taxon>Magnoliopsida</taxon>
        <taxon>Trochodendrales</taxon>
        <taxon>Trochodendraceae</taxon>
        <taxon>Tetracentron</taxon>
    </lineage>
</organism>
<gene>
    <name evidence="2" type="ORF">HHK36_021961</name>
</gene>
<evidence type="ECO:0000313" key="3">
    <source>
        <dbReference type="Proteomes" id="UP000655225"/>
    </source>
</evidence>
<evidence type="ECO:0000313" key="2">
    <source>
        <dbReference type="EMBL" id="KAF8391727.1"/>
    </source>
</evidence>
<evidence type="ECO:0000256" key="1">
    <source>
        <dbReference type="SAM" id="MobiDB-lite"/>
    </source>
</evidence>
<protein>
    <submittedName>
        <fullName evidence="2">Uncharacterized protein</fullName>
    </submittedName>
</protein>
<reference evidence="2 3" key="1">
    <citation type="submission" date="2020-04" db="EMBL/GenBank/DDBJ databases">
        <title>Plant Genome Project.</title>
        <authorList>
            <person name="Zhang R.-G."/>
        </authorList>
    </citation>
    <scope>NUCLEOTIDE SEQUENCE [LARGE SCALE GENOMIC DNA]</scope>
    <source>
        <strain evidence="2">YNK0</strain>
        <tissue evidence="2">Leaf</tissue>
    </source>
</reference>
<dbReference type="AlphaFoldDB" id="A0A835D8G4"/>
<proteinExistence type="predicted"/>
<dbReference type="Proteomes" id="UP000655225">
    <property type="component" value="Unassembled WGS sequence"/>
</dbReference>
<accession>A0A835D8G4</accession>
<name>A0A835D8G4_TETSI</name>